<dbReference type="EMBL" id="ASHM01042696">
    <property type="protein sequence ID" value="PNX82775.1"/>
    <property type="molecule type" value="Genomic_DNA"/>
</dbReference>
<dbReference type="GO" id="GO:0004370">
    <property type="term" value="F:glycerol kinase activity"/>
    <property type="evidence" value="ECO:0007669"/>
    <property type="project" value="TreeGrafter"/>
</dbReference>
<dbReference type="AlphaFoldDB" id="A0A2K3LW64"/>
<gene>
    <name evidence="5" type="ORF">L195_g038810</name>
</gene>
<keyword evidence="2" id="KW-0808">Transferase</keyword>
<evidence type="ECO:0000313" key="6">
    <source>
        <dbReference type="Proteomes" id="UP000236291"/>
    </source>
</evidence>
<dbReference type="Proteomes" id="UP000236291">
    <property type="component" value="Unassembled WGS sequence"/>
</dbReference>
<dbReference type="InterPro" id="IPR018484">
    <property type="entry name" value="FGGY_N"/>
</dbReference>
<protein>
    <submittedName>
        <fullName evidence="5">Glycerol kinase</fullName>
    </submittedName>
</protein>
<keyword evidence="3 5" id="KW-0418">Kinase</keyword>
<reference evidence="5 6" key="1">
    <citation type="journal article" date="2014" name="Am. J. Bot.">
        <title>Genome assembly and annotation for red clover (Trifolium pratense; Fabaceae).</title>
        <authorList>
            <person name="Istvanek J."/>
            <person name="Jaros M."/>
            <person name="Krenek A."/>
            <person name="Repkova J."/>
        </authorList>
    </citation>
    <scope>NUCLEOTIDE SEQUENCE [LARGE SCALE GENOMIC DNA]</scope>
    <source>
        <strain evidence="6">cv. Tatra</strain>
        <tissue evidence="5">Young leaves</tissue>
    </source>
</reference>
<dbReference type="GO" id="GO:0046167">
    <property type="term" value="P:glycerol-3-phosphate biosynthetic process"/>
    <property type="evidence" value="ECO:0007669"/>
    <property type="project" value="TreeGrafter"/>
</dbReference>
<feature type="domain" description="Carbohydrate kinase FGGY N-terminal" evidence="4">
    <location>
        <begin position="9"/>
        <end position="120"/>
    </location>
</feature>
<evidence type="ECO:0000259" key="4">
    <source>
        <dbReference type="Pfam" id="PF00370"/>
    </source>
</evidence>
<dbReference type="InterPro" id="IPR043129">
    <property type="entry name" value="ATPase_NBD"/>
</dbReference>
<evidence type="ECO:0000256" key="2">
    <source>
        <dbReference type="ARBA" id="ARBA00022679"/>
    </source>
</evidence>
<dbReference type="PANTHER" id="PTHR10196:SF69">
    <property type="entry name" value="GLYCEROL KINASE"/>
    <property type="match status" value="1"/>
</dbReference>
<evidence type="ECO:0000313" key="5">
    <source>
        <dbReference type="EMBL" id="PNX82775.1"/>
    </source>
</evidence>
<dbReference type="STRING" id="57577.A0A2K3LW64"/>
<reference evidence="5 6" key="2">
    <citation type="journal article" date="2017" name="Front. Plant Sci.">
        <title>Gene Classification and Mining of Molecular Markers Useful in Red Clover (Trifolium pratense) Breeding.</title>
        <authorList>
            <person name="Istvanek J."/>
            <person name="Dluhosova J."/>
            <person name="Dluhos P."/>
            <person name="Patkova L."/>
            <person name="Nedelnik J."/>
            <person name="Repkova J."/>
        </authorList>
    </citation>
    <scope>NUCLEOTIDE SEQUENCE [LARGE SCALE GENOMIC DNA]</scope>
    <source>
        <strain evidence="6">cv. Tatra</strain>
        <tissue evidence="5">Young leaves</tissue>
    </source>
</reference>
<comment type="similarity">
    <text evidence="1">Belongs to the FGGY kinase family.</text>
</comment>
<dbReference type="ExpressionAtlas" id="A0A2K3LW64">
    <property type="expression patterns" value="baseline"/>
</dbReference>
<dbReference type="PANTHER" id="PTHR10196">
    <property type="entry name" value="SUGAR KINASE"/>
    <property type="match status" value="1"/>
</dbReference>
<dbReference type="GO" id="GO:0006641">
    <property type="term" value="P:triglyceride metabolic process"/>
    <property type="evidence" value="ECO:0007669"/>
    <property type="project" value="TreeGrafter"/>
</dbReference>
<organism evidence="5 6">
    <name type="scientific">Trifolium pratense</name>
    <name type="common">Red clover</name>
    <dbReference type="NCBI Taxonomy" id="57577"/>
    <lineage>
        <taxon>Eukaryota</taxon>
        <taxon>Viridiplantae</taxon>
        <taxon>Streptophyta</taxon>
        <taxon>Embryophyta</taxon>
        <taxon>Tracheophyta</taxon>
        <taxon>Spermatophyta</taxon>
        <taxon>Magnoliopsida</taxon>
        <taxon>eudicotyledons</taxon>
        <taxon>Gunneridae</taxon>
        <taxon>Pentapetalae</taxon>
        <taxon>rosids</taxon>
        <taxon>fabids</taxon>
        <taxon>Fabales</taxon>
        <taxon>Fabaceae</taxon>
        <taxon>Papilionoideae</taxon>
        <taxon>50 kb inversion clade</taxon>
        <taxon>NPAAA clade</taxon>
        <taxon>Hologalegina</taxon>
        <taxon>IRL clade</taxon>
        <taxon>Trifolieae</taxon>
        <taxon>Trifolium</taxon>
    </lineage>
</organism>
<sequence length="131" mass="14688">MSKEEDVFIGAIDQGTSSSRFIIYDKSSKPIGSNQVEFTQFYPQAGWVEHDSMEILESVKVCITKAIDKATFDGFNVDEGLKAIGLTNQRETTLVWSKSTGAPLHHVLVWMDVRTDSVCRSSFFSPFIFPN</sequence>
<comment type="caution">
    <text evidence="5">The sequence shown here is derived from an EMBL/GenBank/DDBJ whole genome shotgun (WGS) entry which is preliminary data.</text>
</comment>
<dbReference type="Gene3D" id="3.30.420.40">
    <property type="match status" value="1"/>
</dbReference>
<name>A0A2K3LW64_TRIPR</name>
<dbReference type="GO" id="GO:0005739">
    <property type="term" value="C:mitochondrion"/>
    <property type="evidence" value="ECO:0007669"/>
    <property type="project" value="TreeGrafter"/>
</dbReference>
<accession>A0A2K3LW64</accession>
<proteinExistence type="inferred from homology"/>
<evidence type="ECO:0000256" key="1">
    <source>
        <dbReference type="ARBA" id="ARBA00009156"/>
    </source>
</evidence>
<dbReference type="Pfam" id="PF00370">
    <property type="entry name" value="FGGY_N"/>
    <property type="match status" value="1"/>
</dbReference>
<dbReference type="SUPFAM" id="SSF53067">
    <property type="entry name" value="Actin-like ATPase domain"/>
    <property type="match status" value="1"/>
</dbReference>
<dbReference type="GO" id="GO:0006071">
    <property type="term" value="P:glycerol metabolic process"/>
    <property type="evidence" value="ECO:0007669"/>
    <property type="project" value="TreeGrafter"/>
</dbReference>
<evidence type="ECO:0000256" key="3">
    <source>
        <dbReference type="ARBA" id="ARBA00022777"/>
    </source>
</evidence>